<dbReference type="GO" id="GO:0070917">
    <property type="term" value="F:inositol phosphoceramide synthase regulator activity"/>
    <property type="evidence" value="ECO:0007669"/>
    <property type="project" value="InterPro"/>
</dbReference>
<keyword evidence="1" id="KW-0472">Membrane</keyword>
<dbReference type="GO" id="GO:0000139">
    <property type="term" value="C:Golgi membrane"/>
    <property type="evidence" value="ECO:0007669"/>
    <property type="project" value="TreeGrafter"/>
</dbReference>
<dbReference type="AlphaFoldDB" id="A0A9P8PFU2"/>
<reference evidence="2" key="2">
    <citation type="submission" date="2021-01" db="EMBL/GenBank/DDBJ databases">
        <authorList>
            <person name="Schikora-Tamarit M.A."/>
        </authorList>
    </citation>
    <scope>NUCLEOTIDE SEQUENCE</scope>
    <source>
        <strain evidence="2">CBS6075</strain>
    </source>
</reference>
<dbReference type="GO" id="GO:0070916">
    <property type="term" value="C:inositol phosphoceramide synthase complex"/>
    <property type="evidence" value="ECO:0007669"/>
    <property type="project" value="TreeGrafter"/>
</dbReference>
<evidence type="ECO:0000313" key="3">
    <source>
        <dbReference type="Proteomes" id="UP000769157"/>
    </source>
</evidence>
<dbReference type="GeneID" id="70232458"/>
<dbReference type="EMBL" id="JAEUBE010000070">
    <property type="protein sequence ID" value="KAH3671267.1"/>
    <property type="molecule type" value="Genomic_DNA"/>
</dbReference>
<feature type="transmembrane region" description="Helical" evidence="1">
    <location>
        <begin position="48"/>
        <end position="69"/>
    </location>
</feature>
<feature type="transmembrane region" description="Helical" evidence="1">
    <location>
        <begin position="106"/>
        <end position="131"/>
    </location>
</feature>
<dbReference type="Proteomes" id="UP000769157">
    <property type="component" value="Unassembled WGS sequence"/>
</dbReference>
<evidence type="ECO:0000256" key="1">
    <source>
        <dbReference type="SAM" id="Phobius"/>
    </source>
</evidence>
<gene>
    <name evidence="2" type="ORF">OGAPHI_000490</name>
</gene>
<dbReference type="PANTHER" id="PTHR28077">
    <property type="entry name" value="INOSITOL PHOSPHORYLCERAMIDE SYNTHASE REGULATORY SUBUNIT KEI1"/>
    <property type="match status" value="1"/>
</dbReference>
<comment type="caution">
    <text evidence="2">The sequence shown here is derived from an EMBL/GenBank/DDBJ whole genome shotgun (WGS) entry which is preliminary data.</text>
</comment>
<evidence type="ECO:0008006" key="4">
    <source>
        <dbReference type="Google" id="ProtNLM"/>
    </source>
</evidence>
<feature type="transmembrane region" description="Helical" evidence="1">
    <location>
        <begin position="18"/>
        <end position="36"/>
    </location>
</feature>
<name>A0A9P8PFU2_9ASCO</name>
<sequence>MCGVYGLLSFLTGHPIDAVQWLYYLSSTAIMVLYIQGYRKVQNPNINLFSLVTFVYLIDTVVGFLYTAYFAQQWFTEQDDGSTAQLVARAVTEELSSQSASEAYELFVTVALTLVTSILRLYFTLIMLSFFKEMRLASKFDARFRITTSTSSSQWSQLVAKLQIQSCKLLNKIV</sequence>
<dbReference type="OrthoDB" id="3338076at2759"/>
<keyword evidence="3" id="KW-1185">Reference proteome</keyword>
<dbReference type="Pfam" id="PF08552">
    <property type="entry name" value="Kei1"/>
    <property type="match status" value="1"/>
</dbReference>
<proteinExistence type="predicted"/>
<keyword evidence="1" id="KW-1133">Transmembrane helix</keyword>
<dbReference type="InterPro" id="IPR013862">
    <property type="entry name" value="Kei1"/>
</dbReference>
<accession>A0A9P8PFU2</accession>
<dbReference type="RefSeq" id="XP_046064566.1">
    <property type="nucleotide sequence ID" value="XM_046206047.1"/>
</dbReference>
<dbReference type="GO" id="GO:0006673">
    <property type="term" value="P:inositol phosphoceramide metabolic process"/>
    <property type="evidence" value="ECO:0007669"/>
    <property type="project" value="InterPro"/>
</dbReference>
<reference evidence="2" key="1">
    <citation type="journal article" date="2021" name="Open Biol.">
        <title>Shared evolutionary footprints suggest mitochondrial oxidative damage underlies multiple complex I losses in fungi.</title>
        <authorList>
            <person name="Schikora-Tamarit M.A."/>
            <person name="Marcet-Houben M."/>
            <person name="Nosek J."/>
            <person name="Gabaldon T."/>
        </authorList>
    </citation>
    <scope>NUCLEOTIDE SEQUENCE</scope>
    <source>
        <strain evidence="2">CBS6075</strain>
    </source>
</reference>
<evidence type="ECO:0000313" key="2">
    <source>
        <dbReference type="EMBL" id="KAH3671267.1"/>
    </source>
</evidence>
<organism evidence="2 3">
    <name type="scientific">Ogataea philodendri</name>
    <dbReference type="NCBI Taxonomy" id="1378263"/>
    <lineage>
        <taxon>Eukaryota</taxon>
        <taxon>Fungi</taxon>
        <taxon>Dikarya</taxon>
        <taxon>Ascomycota</taxon>
        <taxon>Saccharomycotina</taxon>
        <taxon>Pichiomycetes</taxon>
        <taxon>Pichiales</taxon>
        <taxon>Pichiaceae</taxon>
        <taxon>Ogataea</taxon>
    </lineage>
</organism>
<dbReference type="PANTHER" id="PTHR28077:SF1">
    <property type="entry name" value="INOSITOL PHOSPHORYLCERAMIDE SYNTHASE REGULATORY SUBUNIT KEI1"/>
    <property type="match status" value="1"/>
</dbReference>
<keyword evidence="1" id="KW-0812">Transmembrane</keyword>
<protein>
    <recommendedName>
        <fullName evidence="4">Inositol phosphorylceramide synthase regulatory subunit KEI1</fullName>
    </recommendedName>
</protein>